<evidence type="ECO:0000313" key="2">
    <source>
        <dbReference type="Proteomes" id="UP000663954"/>
    </source>
</evidence>
<accession>A0ABX7TDW9</accession>
<name>A0ABX7TDW9_9GAMM</name>
<dbReference type="GeneID" id="64222056"/>
<dbReference type="EMBL" id="CP071770">
    <property type="protein sequence ID" value="QTD61726.1"/>
    <property type="molecule type" value="Genomic_DNA"/>
</dbReference>
<dbReference type="RefSeq" id="WP_179989575.1">
    <property type="nucleotide sequence ID" value="NZ_CP071766.1"/>
</dbReference>
<evidence type="ECO:0000313" key="1">
    <source>
        <dbReference type="EMBL" id="QTD61726.1"/>
    </source>
</evidence>
<reference evidence="1 2" key="1">
    <citation type="journal article" date="2020" name="Front. Cell. Infect. Microbiol.">
        <title>Characterization of Three Porcine Acinetobacter towneri Strains Co-Harboring tet(X3) and bla OXA-58.</title>
        <authorList>
            <person name="Ma J."/>
            <person name="Wang J."/>
            <person name="Feng J."/>
            <person name="Liu Y."/>
            <person name="Yang B."/>
            <person name="Li R."/>
            <person name="Bai L."/>
            <person name="He T."/>
            <person name="Wang X."/>
            <person name="Yang Z."/>
        </authorList>
    </citation>
    <scope>NUCLEOTIDE SEQUENCE [LARGE SCALE GENOMIC DNA]</scope>
    <source>
        <strain evidence="1 2">GX5</strain>
    </source>
</reference>
<sequence length="63" mass="6974">MHIIQIVKPNSQCEISAALWQADAISSEVITLKNLAKREILIGSNSSKTAQIKHRISHETPHS</sequence>
<protein>
    <submittedName>
        <fullName evidence="1">Uncharacterized protein</fullName>
    </submittedName>
</protein>
<gene>
    <name evidence="1" type="ORF">J4G45_13275</name>
</gene>
<dbReference type="Proteomes" id="UP000663954">
    <property type="component" value="Chromosome"/>
</dbReference>
<organism evidence="1 2">
    <name type="scientific">Acinetobacter towneri</name>
    <dbReference type="NCBI Taxonomy" id="202956"/>
    <lineage>
        <taxon>Bacteria</taxon>
        <taxon>Pseudomonadati</taxon>
        <taxon>Pseudomonadota</taxon>
        <taxon>Gammaproteobacteria</taxon>
        <taxon>Moraxellales</taxon>
        <taxon>Moraxellaceae</taxon>
        <taxon>Acinetobacter</taxon>
    </lineage>
</organism>
<keyword evidence="2" id="KW-1185">Reference proteome</keyword>
<proteinExistence type="predicted"/>